<dbReference type="EMBL" id="LSBI01000014">
    <property type="protein sequence ID" value="OAQ76820.1"/>
    <property type="molecule type" value="Genomic_DNA"/>
</dbReference>
<sequence>MDVSTAAHFEFLKSDYFDVSLLLLRKERHCGAASLVKAPVISVVVWWWGGRQSWLLNEGQATILNINSALIHLFLRADMMLAGGDVLKQYCLHRCLFSMTCLASVTFGLLCWSGR</sequence>
<comment type="caution">
    <text evidence="1">The sequence shown here is derived from an EMBL/GenBank/DDBJ whole genome shotgun (WGS) entry which is preliminary data.</text>
</comment>
<evidence type="ECO:0000313" key="1">
    <source>
        <dbReference type="EMBL" id="OAQ76820.1"/>
    </source>
</evidence>
<organism evidence="1 2">
    <name type="scientific">Purpureocillium lilacinum</name>
    <name type="common">Paecilomyces lilacinus</name>
    <dbReference type="NCBI Taxonomy" id="33203"/>
    <lineage>
        <taxon>Eukaryota</taxon>
        <taxon>Fungi</taxon>
        <taxon>Dikarya</taxon>
        <taxon>Ascomycota</taxon>
        <taxon>Pezizomycotina</taxon>
        <taxon>Sordariomycetes</taxon>
        <taxon>Hypocreomycetidae</taxon>
        <taxon>Hypocreales</taxon>
        <taxon>Ophiocordycipitaceae</taxon>
        <taxon>Purpureocillium</taxon>
    </lineage>
</organism>
<protein>
    <submittedName>
        <fullName evidence="1">Uncharacterized protein</fullName>
    </submittedName>
</protein>
<proteinExistence type="predicted"/>
<evidence type="ECO:0000313" key="2">
    <source>
        <dbReference type="Proteomes" id="UP000078340"/>
    </source>
</evidence>
<reference evidence="1 2" key="1">
    <citation type="submission" date="2016-02" db="EMBL/GenBank/DDBJ databases">
        <title>Biosynthesis of antibiotic leucinostatins and their inhibition on Phytophthora in bio-control Purpureocillium lilacinum.</title>
        <authorList>
            <person name="Wang G."/>
            <person name="Liu Z."/>
            <person name="Lin R."/>
            <person name="Li E."/>
            <person name="Mao Z."/>
            <person name="Ling J."/>
            <person name="Yin W."/>
            <person name="Xie B."/>
        </authorList>
    </citation>
    <scope>NUCLEOTIDE SEQUENCE [LARGE SCALE GENOMIC DNA]</scope>
    <source>
        <strain evidence="1">PLFJ-1</strain>
    </source>
</reference>
<dbReference type="AlphaFoldDB" id="A0A179GHB5"/>
<gene>
    <name evidence="1" type="ORF">VFPFJ_10602</name>
</gene>
<accession>A0A179GHB5</accession>
<name>A0A179GHB5_PURLI</name>
<dbReference type="Proteomes" id="UP000078340">
    <property type="component" value="Unassembled WGS sequence"/>
</dbReference>